<evidence type="ECO:0000256" key="4">
    <source>
        <dbReference type="ARBA" id="ARBA00022660"/>
    </source>
</evidence>
<protein>
    <recommendedName>
        <fullName evidence="11">Cytochrome b-c1 complex subunit 7</fullName>
    </recommendedName>
</protein>
<evidence type="ECO:0000256" key="8">
    <source>
        <dbReference type="ARBA" id="ARBA00023136"/>
    </source>
</evidence>
<proteinExistence type="inferred from homology"/>
<evidence type="ECO:0000256" key="1">
    <source>
        <dbReference type="ARBA" id="ARBA00004443"/>
    </source>
</evidence>
<dbReference type="Pfam" id="PF02271">
    <property type="entry name" value="UCR_14kD"/>
    <property type="match status" value="1"/>
</dbReference>
<dbReference type="InterPro" id="IPR003197">
    <property type="entry name" value="QCR7"/>
</dbReference>
<dbReference type="GO" id="GO:0045275">
    <property type="term" value="C:respiratory chain complex III"/>
    <property type="evidence" value="ECO:0007669"/>
    <property type="project" value="InterPro"/>
</dbReference>
<comment type="subcellular location">
    <subcellularLocation>
        <location evidence="1">Mitochondrion inner membrane</location>
        <topology evidence="1">Peripheral membrane protein</topology>
        <orientation evidence="1">Matrix side</orientation>
    </subcellularLocation>
</comment>
<evidence type="ECO:0000313" key="10">
    <source>
        <dbReference type="Proteomes" id="UP001061958"/>
    </source>
</evidence>
<keyword evidence="8" id="KW-0472">Membrane</keyword>
<dbReference type="GO" id="GO:0005743">
    <property type="term" value="C:mitochondrial inner membrane"/>
    <property type="evidence" value="ECO:0007669"/>
    <property type="project" value="UniProtKB-SubCell"/>
</dbReference>
<reference evidence="9" key="2">
    <citation type="submission" date="2022-01" db="EMBL/GenBank/DDBJ databases">
        <authorList>
            <person name="Hirooka S."/>
            <person name="Miyagishima S.Y."/>
        </authorList>
    </citation>
    <scope>NUCLEOTIDE SEQUENCE</scope>
    <source>
        <strain evidence="9">NBRC 102759</strain>
    </source>
</reference>
<evidence type="ECO:0000256" key="5">
    <source>
        <dbReference type="ARBA" id="ARBA00022792"/>
    </source>
</evidence>
<dbReference type="AlphaFoldDB" id="A0A9C7USR7"/>
<name>A0A9C7USR7_9RHOD</name>
<evidence type="ECO:0000256" key="3">
    <source>
        <dbReference type="ARBA" id="ARBA00022448"/>
    </source>
</evidence>
<dbReference type="Gene3D" id="1.10.1090.10">
    <property type="entry name" value="Cytochrome b-c1 complex subunit 7"/>
    <property type="match status" value="1"/>
</dbReference>
<evidence type="ECO:0000313" key="9">
    <source>
        <dbReference type="EMBL" id="GJQ13957.1"/>
    </source>
</evidence>
<gene>
    <name evidence="9" type="ORF">GpartN1_g5748.t1</name>
</gene>
<evidence type="ECO:0000256" key="6">
    <source>
        <dbReference type="ARBA" id="ARBA00022982"/>
    </source>
</evidence>
<dbReference type="Proteomes" id="UP001061958">
    <property type="component" value="Unassembled WGS sequence"/>
</dbReference>
<keyword evidence="6" id="KW-0249">Electron transport</keyword>
<keyword evidence="5" id="KW-0999">Mitochondrion inner membrane</keyword>
<dbReference type="PANTHER" id="PTHR12022">
    <property type="entry name" value="UBIQUINOL-CYTOCHROME C REDUCTASE COMPLEX 14 KD PROTEIN"/>
    <property type="match status" value="1"/>
</dbReference>
<reference evidence="9" key="1">
    <citation type="journal article" date="2022" name="Proc. Natl. Acad. Sci. U.S.A.">
        <title>Life cycle and functional genomics of the unicellular red alga Galdieria for elucidating algal and plant evolution and industrial use.</title>
        <authorList>
            <person name="Hirooka S."/>
            <person name="Itabashi T."/>
            <person name="Ichinose T.M."/>
            <person name="Onuma R."/>
            <person name="Fujiwara T."/>
            <person name="Yamashita S."/>
            <person name="Jong L.W."/>
            <person name="Tomita R."/>
            <person name="Iwane A.H."/>
            <person name="Miyagishima S.Y."/>
        </authorList>
    </citation>
    <scope>NUCLEOTIDE SEQUENCE</scope>
    <source>
        <strain evidence="9">NBRC 102759</strain>
    </source>
</reference>
<organism evidence="9 10">
    <name type="scientific">Galdieria partita</name>
    <dbReference type="NCBI Taxonomy" id="83374"/>
    <lineage>
        <taxon>Eukaryota</taxon>
        <taxon>Rhodophyta</taxon>
        <taxon>Bangiophyceae</taxon>
        <taxon>Galdieriales</taxon>
        <taxon>Galdieriaceae</taxon>
        <taxon>Galdieria</taxon>
    </lineage>
</organism>
<dbReference type="PANTHER" id="PTHR12022:SF0">
    <property type="entry name" value="CYTOCHROME B-C1 COMPLEX SUBUNIT 7"/>
    <property type="match status" value="1"/>
</dbReference>
<accession>A0A9C7USR7</accession>
<keyword evidence="4" id="KW-0679">Respiratory chain</keyword>
<comment type="caution">
    <text evidence="9">The sequence shown here is derived from an EMBL/GenBank/DDBJ whole genome shotgun (WGS) entry which is preliminary data.</text>
</comment>
<dbReference type="EMBL" id="BQMJ01000049">
    <property type="protein sequence ID" value="GJQ13957.1"/>
    <property type="molecule type" value="Genomic_DNA"/>
</dbReference>
<keyword evidence="7" id="KW-0496">Mitochondrion</keyword>
<dbReference type="GO" id="GO:0006122">
    <property type="term" value="P:mitochondrial electron transport, ubiquinol to cytochrome c"/>
    <property type="evidence" value="ECO:0007669"/>
    <property type="project" value="InterPro"/>
</dbReference>
<comment type="similarity">
    <text evidence="2">Belongs to the UQCRB/QCR7 family.</text>
</comment>
<evidence type="ECO:0008006" key="11">
    <source>
        <dbReference type="Google" id="ProtNLM"/>
    </source>
</evidence>
<evidence type="ECO:0000256" key="7">
    <source>
        <dbReference type="ARBA" id="ARBA00023128"/>
    </source>
</evidence>
<dbReference type="OrthoDB" id="425749at2759"/>
<keyword evidence="3" id="KW-0813">Transport</keyword>
<keyword evidence="10" id="KW-1185">Reference proteome</keyword>
<evidence type="ECO:0000256" key="2">
    <source>
        <dbReference type="ARBA" id="ARBA00008554"/>
    </source>
</evidence>
<dbReference type="InterPro" id="IPR036544">
    <property type="entry name" value="QCR7_sf"/>
</dbReference>
<sequence length="116" mass="14076">MSRLAEFCQKVPGLRGFYNFLARVHLKGVEKELRKYGLRYDDLLNEQDPDVKKAIDMLPEHEKQLRAKRFIRAFDLSMKKTQLPEEIAQKEDIWNPYLRSRIELIRKERHRNETYK</sequence>
<dbReference type="SUPFAM" id="SSF81524">
    <property type="entry name" value="14 kDa protein of cytochrome bc1 complex (Ubiquinol-cytochrome c reductase)"/>
    <property type="match status" value="1"/>
</dbReference>